<dbReference type="GO" id="GO:0005737">
    <property type="term" value="C:cytoplasm"/>
    <property type="evidence" value="ECO:0007669"/>
    <property type="project" value="UniProtKB-SubCell"/>
</dbReference>
<dbReference type="PATRIC" id="fig|270351.10.peg.6801"/>
<dbReference type="OrthoDB" id="9795085at2"/>
<reference evidence="7" key="2">
    <citation type="submission" date="2015-01" db="EMBL/GenBank/DDBJ databases">
        <title>Complete genome sequence of Methylobacterium aquaticum strain 22A.</title>
        <authorList>
            <person name="Tani A."/>
            <person name="Ogura Y."/>
            <person name="Hayashi T."/>
        </authorList>
    </citation>
    <scope>NUCLEOTIDE SEQUENCE [LARGE SCALE GENOMIC DNA]</scope>
    <source>
        <strain evidence="7">MA-22A</strain>
        <plasmid evidence="7">Plasmid pMaq22A_1p DNA</plasmid>
    </source>
</reference>
<dbReference type="EMBL" id="AP014705">
    <property type="protein sequence ID" value="BAQ49701.1"/>
    <property type="molecule type" value="Genomic_DNA"/>
</dbReference>
<dbReference type="PANTHER" id="PTHR43861">
    <property type="entry name" value="TRANS-ACONITATE 2-METHYLTRANSFERASE-RELATED"/>
    <property type="match status" value="1"/>
</dbReference>
<dbReference type="GO" id="GO:0030798">
    <property type="term" value="F:trans-aconitate 2-methyltransferase activity"/>
    <property type="evidence" value="ECO:0007669"/>
    <property type="project" value="UniProtKB-UniRule"/>
</dbReference>
<dbReference type="Proteomes" id="UP000061432">
    <property type="component" value="Plasmid pMaq22A_1p"/>
</dbReference>
<dbReference type="Pfam" id="PF13489">
    <property type="entry name" value="Methyltransf_23"/>
    <property type="match status" value="1"/>
</dbReference>
<evidence type="ECO:0000256" key="5">
    <source>
        <dbReference type="HAMAP-Rule" id="MF_00560"/>
    </source>
</evidence>
<dbReference type="InterPro" id="IPR029063">
    <property type="entry name" value="SAM-dependent_MTases_sf"/>
</dbReference>
<evidence type="ECO:0000313" key="6">
    <source>
        <dbReference type="EMBL" id="BAQ49701.1"/>
    </source>
</evidence>
<dbReference type="AlphaFoldDB" id="A0A0C6FAA0"/>
<accession>A0A0C6FAA0</accession>
<dbReference type="CDD" id="cd02440">
    <property type="entry name" value="AdoMet_MTases"/>
    <property type="match status" value="1"/>
</dbReference>
<organism evidence="6 7">
    <name type="scientific">Methylobacterium aquaticum</name>
    <dbReference type="NCBI Taxonomy" id="270351"/>
    <lineage>
        <taxon>Bacteria</taxon>
        <taxon>Pseudomonadati</taxon>
        <taxon>Pseudomonadota</taxon>
        <taxon>Alphaproteobacteria</taxon>
        <taxon>Hyphomicrobiales</taxon>
        <taxon>Methylobacteriaceae</taxon>
        <taxon>Methylobacterium</taxon>
    </lineage>
</organism>
<comment type="function">
    <text evidence="5">Catalyzes the S-adenosylmethionine monomethyl esterification of trans-aconitate.</text>
</comment>
<dbReference type="Gene3D" id="1.10.150.290">
    <property type="entry name" value="S-adenosyl-L-methionine-dependent methyltransferases"/>
    <property type="match status" value="1"/>
</dbReference>
<evidence type="ECO:0000256" key="3">
    <source>
        <dbReference type="ARBA" id="ARBA00022679"/>
    </source>
</evidence>
<sequence length="257" mass="27818">MTDWDAGRYLTFADERTRAAADLLARVPLAAPARVVDLGCGPGNSTALLAARYPGAAITGLDSSPAMLAEARRTLPDLAFVEADLAAWEPEAPPDLIYANAVLQWLPDHAALLPRLAGFLAPGGCLAVQMPDNLDEPSHRLMREVAAEAPFRDALSGAAGARTTLGSVQDYDTWLSRAGCSVDLWRTTYIHPLPGHRGIVEWVRATGLRPFLAPLAPDEQAAYLARYEAGLREAYPAQEDGRVLLPFPRLFLVARRR</sequence>
<dbReference type="PANTHER" id="PTHR43861:SF1">
    <property type="entry name" value="TRANS-ACONITATE 2-METHYLTRANSFERASE"/>
    <property type="match status" value="1"/>
</dbReference>
<keyword evidence="2 5" id="KW-0489">Methyltransferase</keyword>
<comment type="similarity">
    <text evidence="5">Belongs to the methyltransferase superfamily. Tam family.</text>
</comment>
<evidence type="ECO:0000256" key="2">
    <source>
        <dbReference type="ARBA" id="ARBA00022603"/>
    </source>
</evidence>
<evidence type="ECO:0000313" key="7">
    <source>
        <dbReference type="Proteomes" id="UP000061432"/>
    </source>
</evidence>
<geneLocation type="plasmid" evidence="7">
    <name>pMaq22A_1p DNA</name>
</geneLocation>
<proteinExistence type="inferred from homology"/>
<name>A0A0C6FAA0_9HYPH</name>
<protein>
    <recommendedName>
        <fullName evidence="5">Trans-aconitate 2-methyltransferase</fullName>
        <ecNumber evidence="5">2.1.1.144</ecNumber>
    </recommendedName>
</protein>
<dbReference type="KEGG" id="maqu:Maq22A_1p37615"/>
<dbReference type="InterPro" id="IPR023506">
    <property type="entry name" value="Trans-aconitate_MeTrfase"/>
</dbReference>
<dbReference type="Gene3D" id="3.40.50.150">
    <property type="entry name" value="Vaccinia Virus protein VP39"/>
    <property type="match status" value="1"/>
</dbReference>
<evidence type="ECO:0000256" key="1">
    <source>
        <dbReference type="ARBA" id="ARBA00022490"/>
    </source>
</evidence>
<keyword evidence="1 5" id="KW-0963">Cytoplasm</keyword>
<keyword evidence="6" id="KW-0614">Plasmid</keyword>
<dbReference type="HAMAP" id="MF_00560">
    <property type="entry name" value="Tran_acon_Me_trans"/>
    <property type="match status" value="1"/>
</dbReference>
<dbReference type="SUPFAM" id="SSF53335">
    <property type="entry name" value="S-adenosyl-L-methionine-dependent methyltransferases"/>
    <property type="match status" value="1"/>
</dbReference>
<keyword evidence="3 5" id="KW-0808">Transferase</keyword>
<dbReference type="RefSeq" id="WP_060850710.1">
    <property type="nucleotide sequence ID" value="NZ_AP014705.1"/>
</dbReference>
<dbReference type="GO" id="GO:0032259">
    <property type="term" value="P:methylation"/>
    <property type="evidence" value="ECO:0007669"/>
    <property type="project" value="UniProtKB-KW"/>
</dbReference>
<dbReference type="InterPro" id="IPR023149">
    <property type="entry name" value="Trans_acon_MeTrfase_C"/>
</dbReference>
<dbReference type="NCBIfam" id="NF002463">
    <property type="entry name" value="PRK01683.1"/>
    <property type="match status" value="1"/>
</dbReference>
<keyword evidence="4 5" id="KW-0949">S-adenosyl-L-methionine</keyword>
<reference evidence="6 7" key="1">
    <citation type="journal article" date="2015" name="Genome Announc.">
        <title>Complete Genome Sequence of Methylobacterium aquaticum Strain 22A, Isolated from Racomitrium japonicum Moss.</title>
        <authorList>
            <person name="Tani A."/>
            <person name="Ogura Y."/>
            <person name="Hayashi T."/>
            <person name="Kimbara K."/>
        </authorList>
    </citation>
    <scope>NUCLEOTIDE SEQUENCE [LARGE SCALE GENOMIC DNA]</scope>
    <source>
        <strain evidence="6 7">MA-22A</strain>
        <plasmid evidence="7">Plasmid pMaq22A_1p DNA</plasmid>
    </source>
</reference>
<evidence type="ECO:0000256" key="4">
    <source>
        <dbReference type="ARBA" id="ARBA00022691"/>
    </source>
</evidence>
<dbReference type="EC" id="2.1.1.144" evidence="5"/>
<gene>
    <name evidence="5 6" type="primary">tam</name>
    <name evidence="6" type="ORF">Maq22A_1p37615</name>
</gene>
<comment type="catalytic activity">
    <reaction evidence="5">
        <text>trans-aconitate + S-adenosyl-L-methionine = (E)-3-(methoxycarbonyl)pent-2-enedioate + S-adenosyl-L-homocysteine</text>
        <dbReference type="Rhea" id="RHEA:14969"/>
        <dbReference type="ChEBI" id="CHEBI:15708"/>
        <dbReference type="ChEBI" id="CHEBI:57470"/>
        <dbReference type="ChEBI" id="CHEBI:57856"/>
        <dbReference type="ChEBI" id="CHEBI:59789"/>
        <dbReference type="EC" id="2.1.1.144"/>
    </reaction>
</comment>
<comment type="subcellular location">
    <subcellularLocation>
        <location evidence="5">Cytoplasm</location>
    </subcellularLocation>
</comment>